<keyword evidence="2" id="KW-1185">Reference proteome</keyword>
<sequence length="268" mass="30398">MSRAQVIRTVKVRCPRCGAEIPLELTPNIIEEAKANPLGLAGVAYPHLDHVLIAYFDRNGEERGVRVFLTLQAPEKGLYEILLAKDDLKGLRNISGFRVESRKLNIRISSFTTATTAALKISGRDTIVEVDFQRDFSYQILRGWLEILLDVLENSYSSAPLDYVNTFRILDIMLEEKPFAYAKQVFWLVANGSTITIRPRLPEALLFKKYRPTLVYEKYSGAFISKVIEKNEMKVSEALGQDNPQVLFVNAEALLSLYRRGVLDLVIE</sequence>
<dbReference type="STRING" id="1550241.MA03_01080"/>
<dbReference type="OrthoDB" id="30853at2157"/>
<proteinExistence type="predicted"/>
<protein>
    <submittedName>
        <fullName evidence="1">Uncharacterized protein</fullName>
    </submittedName>
</protein>
<dbReference type="AlphaFoldDB" id="A0A0F7FG95"/>
<organism evidence="1 2">
    <name type="scientific">Infirmifilum uzonense</name>
    <dbReference type="NCBI Taxonomy" id="1550241"/>
    <lineage>
        <taxon>Archaea</taxon>
        <taxon>Thermoproteota</taxon>
        <taxon>Thermoprotei</taxon>
        <taxon>Thermofilales</taxon>
        <taxon>Thermofilaceae</taxon>
        <taxon>Infirmifilum</taxon>
    </lineage>
</organism>
<dbReference type="PATRIC" id="fig|1550241.5.peg.220"/>
<dbReference type="RefSeq" id="WP_052883501.1">
    <property type="nucleotide sequence ID" value="NZ_CP009961.1"/>
</dbReference>
<reference evidence="1 2" key="1">
    <citation type="journal article" date="2015" name="Stand. Genomic Sci.">
        <title>Complete genome sequence of and proposal of Thermofilum uzonense sp. nov. a novel hyperthermophilic crenarchaeon and emended description of the genus Thermofilum.</title>
        <authorList>
            <person name="Toshchakov S.V."/>
            <person name="Korzhenkov A.A."/>
            <person name="Samarov N.I."/>
            <person name="Mazunin I.O."/>
            <person name="Mozhey O.I."/>
            <person name="Shmyr I.S."/>
            <person name="Derbikova K.S."/>
            <person name="Taranov E.A."/>
            <person name="Dominova I.N."/>
            <person name="Bonch-Osmolovskaya E.A."/>
            <person name="Patrushev M.V."/>
            <person name="Podosokorskaya O.A."/>
            <person name="Kublanov I.V."/>
        </authorList>
    </citation>
    <scope>NUCLEOTIDE SEQUENCE [LARGE SCALE GENOMIC DNA]</scope>
    <source>
        <strain evidence="1 2">1807-2</strain>
    </source>
</reference>
<dbReference type="Proteomes" id="UP000067434">
    <property type="component" value="Chromosome"/>
</dbReference>
<dbReference type="EMBL" id="CP009961">
    <property type="protein sequence ID" value="AKG38158.1"/>
    <property type="molecule type" value="Genomic_DNA"/>
</dbReference>
<evidence type="ECO:0000313" key="2">
    <source>
        <dbReference type="Proteomes" id="UP000067434"/>
    </source>
</evidence>
<dbReference type="HOGENOM" id="CLU_1127140_0_0_2"/>
<accession>A0A0F7FG95</accession>
<evidence type="ECO:0000313" key="1">
    <source>
        <dbReference type="EMBL" id="AKG38158.1"/>
    </source>
</evidence>
<dbReference type="GeneID" id="25400781"/>
<gene>
    <name evidence="1" type="ORF">MA03_01080</name>
</gene>
<name>A0A0F7FG95_9CREN</name>
<dbReference type="KEGG" id="thf:MA03_01080"/>